<gene>
    <name evidence="1" type="ORF">FY030_12600</name>
</gene>
<evidence type="ECO:0000313" key="2">
    <source>
        <dbReference type="Proteomes" id="UP000326546"/>
    </source>
</evidence>
<dbReference type="Proteomes" id="UP000326546">
    <property type="component" value="Chromosome"/>
</dbReference>
<organism evidence="1 2">
    <name type="scientific">Ornithinimicrobium pratense</name>
    <dbReference type="NCBI Taxonomy" id="2593973"/>
    <lineage>
        <taxon>Bacteria</taxon>
        <taxon>Bacillati</taxon>
        <taxon>Actinomycetota</taxon>
        <taxon>Actinomycetes</taxon>
        <taxon>Micrococcales</taxon>
        <taxon>Ornithinimicrobiaceae</taxon>
        <taxon>Ornithinimicrobium</taxon>
    </lineage>
</organism>
<name>A0A5J6V8F0_9MICO</name>
<accession>A0A5J6V8F0</accession>
<evidence type="ECO:0000313" key="1">
    <source>
        <dbReference type="EMBL" id="QFG69431.1"/>
    </source>
</evidence>
<sequence>MSEGGGGRGYTLRARRSDARGDLVILAGGTARHGPALRVAREAGRIFIPTAGDAMMGSQRA</sequence>
<dbReference type="RefSeq" id="WP_158061805.1">
    <property type="nucleotide sequence ID" value="NZ_CP044427.1"/>
</dbReference>
<protein>
    <submittedName>
        <fullName evidence="1">Uncharacterized protein</fullName>
    </submittedName>
</protein>
<proteinExistence type="predicted"/>
<reference evidence="1 2" key="1">
    <citation type="submission" date="2019-09" db="EMBL/GenBank/DDBJ databases">
        <title>Serinicoccus pratensis sp. nov., isolated from meadow soil.</title>
        <authorList>
            <person name="Zhang W."/>
        </authorList>
    </citation>
    <scope>NUCLEOTIDE SEQUENCE [LARGE SCALE GENOMIC DNA]</scope>
    <source>
        <strain evidence="1 2">W204</strain>
    </source>
</reference>
<dbReference type="AlphaFoldDB" id="A0A5J6V8F0"/>
<dbReference type="EMBL" id="CP044427">
    <property type="protein sequence ID" value="QFG69431.1"/>
    <property type="molecule type" value="Genomic_DNA"/>
</dbReference>
<dbReference type="KEGG" id="serw:FY030_12600"/>
<keyword evidence="2" id="KW-1185">Reference proteome</keyword>